<dbReference type="NCBIfam" id="TIGR02595">
    <property type="entry name" value="PEP_CTERM"/>
    <property type="match status" value="1"/>
</dbReference>
<proteinExistence type="predicted"/>
<protein>
    <recommendedName>
        <fullName evidence="1">Ice-binding protein C-terminal domain-containing protein</fullName>
    </recommendedName>
</protein>
<evidence type="ECO:0000313" key="2">
    <source>
        <dbReference type="EMBL" id="GLC25499.1"/>
    </source>
</evidence>
<evidence type="ECO:0000259" key="1">
    <source>
        <dbReference type="Pfam" id="PF07589"/>
    </source>
</evidence>
<name>A0AA37VEN7_9BACT</name>
<comment type="caution">
    <text evidence="2">The sequence shown here is derived from an EMBL/GenBank/DDBJ whole genome shotgun (WGS) entry which is preliminary data.</text>
</comment>
<feature type="domain" description="Ice-binding protein C-terminal" evidence="1">
    <location>
        <begin position="169"/>
        <end position="194"/>
    </location>
</feature>
<keyword evidence="3" id="KW-1185">Reference proteome</keyword>
<evidence type="ECO:0000313" key="3">
    <source>
        <dbReference type="Proteomes" id="UP001161325"/>
    </source>
</evidence>
<dbReference type="AlphaFoldDB" id="A0AA37VEN7"/>
<dbReference type="InterPro" id="IPR013424">
    <property type="entry name" value="Ice-binding_C"/>
</dbReference>
<sequence>MAISTTTVEAQDFNFSTRGYFSSAFGTCNQGAGGAALSVTCTGGGFTLNYTGVNTFPGNYLSGSNVSLGTFTISGTGDVTVPGSTVNFTLLVDNTVPSSGTGNFSGFITGQIRVGQAGLSNFSSLIWSPNPTTVADGVTYSLILDAVTGGVNIPVNGNVDIRARGVVSTIPEPSTYALLGSGLLGLAGLARRRRTTV</sequence>
<dbReference type="EMBL" id="BRXS01000003">
    <property type="protein sequence ID" value="GLC25499.1"/>
    <property type="molecule type" value="Genomic_DNA"/>
</dbReference>
<organism evidence="2 3">
    <name type="scientific">Roseisolibacter agri</name>
    <dbReference type="NCBI Taxonomy" id="2014610"/>
    <lineage>
        <taxon>Bacteria</taxon>
        <taxon>Pseudomonadati</taxon>
        <taxon>Gemmatimonadota</taxon>
        <taxon>Gemmatimonadia</taxon>
        <taxon>Gemmatimonadales</taxon>
        <taxon>Gemmatimonadaceae</taxon>
        <taxon>Roseisolibacter</taxon>
    </lineage>
</organism>
<gene>
    <name evidence="2" type="ORF">rosag_20120</name>
</gene>
<dbReference type="Proteomes" id="UP001161325">
    <property type="component" value="Unassembled WGS sequence"/>
</dbReference>
<accession>A0AA37VEN7</accession>
<reference evidence="2" key="1">
    <citation type="submission" date="2022-08" db="EMBL/GenBank/DDBJ databases">
        <title>Draft genome sequencing of Roseisolibacter agri AW1220.</title>
        <authorList>
            <person name="Tobiishi Y."/>
            <person name="Tonouchi A."/>
        </authorList>
    </citation>
    <scope>NUCLEOTIDE SEQUENCE</scope>
    <source>
        <strain evidence="2">AW1220</strain>
    </source>
</reference>
<dbReference type="Pfam" id="PF07589">
    <property type="entry name" value="PEP-CTERM"/>
    <property type="match status" value="1"/>
</dbReference>